<comment type="caution">
    <text evidence="2">The sequence shown here is derived from an EMBL/GenBank/DDBJ whole genome shotgun (WGS) entry which is preliminary data.</text>
</comment>
<evidence type="ECO:0000256" key="1">
    <source>
        <dbReference type="SAM" id="Phobius"/>
    </source>
</evidence>
<evidence type="ECO:0000313" key="3">
    <source>
        <dbReference type="Proteomes" id="UP000447434"/>
    </source>
</evidence>
<dbReference type="Proteomes" id="UP000447434">
    <property type="component" value="Chromosome 8"/>
</dbReference>
<dbReference type="AlphaFoldDB" id="A0A6A4Q6N6"/>
<dbReference type="EMBL" id="WOCE01000008">
    <property type="protein sequence ID" value="KAE9609176.1"/>
    <property type="molecule type" value="Genomic_DNA"/>
</dbReference>
<dbReference type="PANTHER" id="PTHR35723">
    <property type="entry name" value="POLYPHOSPHATIDYLINOSITOL PHOSPHATASE"/>
    <property type="match status" value="1"/>
</dbReference>
<keyword evidence="1" id="KW-0812">Transmembrane</keyword>
<keyword evidence="1" id="KW-1133">Transmembrane helix</keyword>
<accession>A0A6A4Q6N6</accession>
<evidence type="ECO:0000313" key="2">
    <source>
        <dbReference type="EMBL" id="KAE9609176.1"/>
    </source>
</evidence>
<proteinExistence type="predicted"/>
<sequence length="73" mass="8548">MFESSIWKFSCLLSLKLLNSVFCSCFIYVMQVVHFKGSRKHLMLESWDFYSSSNEIEDMLCLILGSGITKYDF</sequence>
<feature type="transmembrane region" description="Helical" evidence="1">
    <location>
        <begin position="6"/>
        <end position="30"/>
    </location>
</feature>
<protein>
    <submittedName>
        <fullName evidence="2">Uncharacterized protein</fullName>
    </submittedName>
</protein>
<name>A0A6A4Q6N6_LUPAL</name>
<keyword evidence="3" id="KW-1185">Reference proteome</keyword>
<organism evidence="2 3">
    <name type="scientific">Lupinus albus</name>
    <name type="common">White lupine</name>
    <name type="synonym">Lupinus termis</name>
    <dbReference type="NCBI Taxonomy" id="3870"/>
    <lineage>
        <taxon>Eukaryota</taxon>
        <taxon>Viridiplantae</taxon>
        <taxon>Streptophyta</taxon>
        <taxon>Embryophyta</taxon>
        <taxon>Tracheophyta</taxon>
        <taxon>Spermatophyta</taxon>
        <taxon>Magnoliopsida</taxon>
        <taxon>eudicotyledons</taxon>
        <taxon>Gunneridae</taxon>
        <taxon>Pentapetalae</taxon>
        <taxon>rosids</taxon>
        <taxon>fabids</taxon>
        <taxon>Fabales</taxon>
        <taxon>Fabaceae</taxon>
        <taxon>Papilionoideae</taxon>
        <taxon>50 kb inversion clade</taxon>
        <taxon>genistoids sensu lato</taxon>
        <taxon>core genistoids</taxon>
        <taxon>Genisteae</taxon>
        <taxon>Lupinus</taxon>
    </lineage>
</organism>
<keyword evidence="1" id="KW-0472">Membrane</keyword>
<reference evidence="3" key="1">
    <citation type="journal article" date="2020" name="Nat. Commun.">
        <title>Genome sequence of the cluster root forming white lupin.</title>
        <authorList>
            <person name="Hufnagel B."/>
            <person name="Marques A."/>
            <person name="Soriano A."/>
            <person name="Marques L."/>
            <person name="Divol F."/>
            <person name="Doumas P."/>
            <person name="Sallet E."/>
            <person name="Mancinotti D."/>
            <person name="Carrere S."/>
            <person name="Marande W."/>
            <person name="Arribat S."/>
            <person name="Keller J."/>
            <person name="Huneau C."/>
            <person name="Blein T."/>
            <person name="Aime D."/>
            <person name="Laguerre M."/>
            <person name="Taylor J."/>
            <person name="Schubert V."/>
            <person name="Nelson M."/>
            <person name="Geu-Flores F."/>
            <person name="Crespi M."/>
            <person name="Gallardo-Guerrero K."/>
            <person name="Delaux P.-M."/>
            <person name="Salse J."/>
            <person name="Berges H."/>
            <person name="Guyot R."/>
            <person name="Gouzy J."/>
            <person name="Peret B."/>
        </authorList>
    </citation>
    <scope>NUCLEOTIDE SEQUENCE [LARGE SCALE GENOMIC DNA]</scope>
    <source>
        <strain evidence="3">cv. Amiga</strain>
    </source>
</reference>
<gene>
    <name evidence="2" type="ORF">Lalb_Chr08g0243441</name>
</gene>